<keyword evidence="2" id="KW-1133">Transmembrane helix</keyword>
<dbReference type="Proteomes" id="UP001243330">
    <property type="component" value="Unassembled WGS sequence"/>
</dbReference>
<keyword evidence="4" id="KW-1185">Reference proteome</keyword>
<protein>
    <submittedName>
        <fullName evidence="3">Uncharacterized protein</fullName>
    </submittedName>
</protein>
<evidence type="ECO:0000313" key="3">
    <source>
        <dbReference type="EMBL" id="KAK1843216.1"/>
    </source>
</evidence>
<feature type="region of interest" description="Disordered" evidence="1">
    <location>
        <begin position="1"/>
        <end position="31"/>
    </location>
</feature>
<feature type="transmembrane region" description="Helical" evidence="2">
    <location>
        <begin position="131"/>
        <end position="150"/>
    </location>
</feature>
<evidence type="ECO:0000313" key="4">
    <source>
        <dbReference type="Proteomes" id="UP001243330"/>
    </source>
</evidence>
<gene>
    <name evidence="3" type="ORF">CCHR01_14169</name>
</gene>
<proteinExistence type="predicted"/>
<keyword evidence="2" id="KW-0472">Membrane</keyword>
<name>A0AAD9A837_9PEZI</name>
<evidence type="ECO:0000256" key="1">
    <source>
        <dbReference type="SAM" id="MobiDB-lite"/>
    </source>
</evidence>
<reference evidence="3" key="1">
    <citation type="submission" date="2023-01" db="EMBL/GenBank/DDBJ databases">
        <title>Colletotrichum chrysophilum M932 genome sequence.</title>
        <authorList>
            <person name="Baroncelli R."/>
        </authorList>
    </citation>
    <scope>NUCLEOTIDE SEQUENCE</scope>
    <source>
        <strain evidence="3">M932</strain>
    </source>
</reference>
<dbReference type="EMBL" id="JAQOWY010000371">
    <property type="protein sequence ID" value="KAK1843216.1"/>
    <property type="molecule type" value="Genomic_DNA"/>
</dbReference>
<accession>A0AAD9A837</accession>
<sequence>MTPGTLPRGAKATESLDVSHSEGRGLRSSTCEPCTRTGHGRLCRKGLWLTLSWARTTSVDGNPTGLLPSVSKVSVPATFPRSQNIEAKAAKKRLRSGKKLWHGICAPRGESEKWAVVNSQTRRRRILTGRVAVTELLFLAWLIPLAWLASCESYHG</sequence>
<dbReference type="AlphaFoldDB" id="A0AAD9A837"/>
<keyword evidence="2" id="KW-0812">Transmembrane</keyword>
<evidence type="ECO:0000256" key="2">
    <source>
        <dbReference type="SAM" id="Phobius"/>
    </source>
</evidence>
<organism evidence="3 4">
    <name type="scientific">Colletotrichum chrysophilum</name>
    <dbReference type="NCBI Taxonomy" id="1836956"/>
    <lineage>
        <taxon>Eukaryota</taxon>
        <taxon>Fungi</taxon>
        <taxon>Dikarya</taxon>
        <taxon>Ascomycota</taxon>
        <taxon>Pezizomycotina</taxon>
        <taxon>Sordariomycetes</taxon>
        <taxon>Hypocreomycetidae</taxon>
        <taxon>Glomerellales</taxon>
        <taxon>Glomerellaceae</taxon>
        <taxon>Colletotrichum</taxon>
        <taxon>Colletotrichum gloeosporioides species complex</taxon>
    </lineage>
</organism>
<comment type="caution">
    <text evidence="3">The sequence shown here is derived from an EMBL/GenBank/DDBJ whole genome shotgun (WGS) entry which is preliminary data.</text>
</comment>